<reference evidence="2" key="1">
    <citation type="submission" date="2014-11" db="EMBL/GenBank/DDBJ databases">
        <authorList>
            <person name="Amaro Gonzalez C."/>
        </authorList>
    </citation>
    <scope>NUCLEOTIDE SEQUENCE</scope>
</reference>
<name>A0A0E9VXM7_ANGAN</name>
<feature type="signal peptide" evidence="1">
    <location>
        <begin position="1"/>
        <end position="18"/>
    </location>
</feature>
<feature type="chain" id="PRO_5002434275" evidence="1">
    <location>
        <begin position="19"/>
        <end position="77"/>
    </location>
</feature>
<evidence type="ECO:0000256" key="1">
    <source>
        <dbReference type="SAM" id="SignalP"/>
    </source>
</evidence>
<organism evidence="2">
    <name type="scientific">Anguilla anguilla</name>
    <name type="common">European freshwater eel</name>
    <name type="synonym">Muraena anguilla</name>
    <dbReference type="NCBI Taxonomy" id="7936"/>
    <lineage>
        <taxon>Eukaryota</taxon>
        <taxon>Metazoa</taxon>
        <taxon>Chordata</taxon>
        <taxon>Craniata</taxon>
        <taxon>Vertebrata</taxon>
        <taxon>Euteleostomi</taxon>
        <taxon>Actinopterygii</taxon>
        <taxon>Neopterygii</taxon>
        <taxon>Teleostei</taxon>
        <taxon>Anguilliformes</taxon>
        <taxon>Anguillidae</taxon>
        <taxon>Anguilla</taxon>
    </lineage>
</organism>
<protein>
    <submittedName>
        <fullName evidence="2">Uncharacterized protein</fullName>
    </submittedName>
</protein>
<evidence type="ECO:0000313" key="2">
    <source>
        <dbReference type="EMBL" id="JAH82013.1"/>
    </source>
</evidence>
<reference evidence="2" key="2">
    <citation type="journal article" date="2015" name="Fish Shellfish Immunol.">
        <title>Early steps in the European eel (Anguilla anguilla)-Vibrio vulnificus interaction in the gills: Role of the RtxA13 toxin.</title>
        <authorList>
            <person name="Callol A."/>
            <person name="Pajuelo D."/>
            <person name="Ebbesson L."/>
            <person name="Teles M."/>
            <person name="MacKenzie S."/>
            <person name="Amaro C."/>
        </authorList>
    </citation>
    <scope>NUCLEOTIDE SEQUENCE</scope>
</reference>
<sequence length="77" mass="8710">MLHGLCHFLASVLLPSFHLNILYNEIIANGQVRRQRTLGMQTLFGLGEKHINSVIIHKGFGSVSMGQDLLWFPLHSR</sequence>
<keyword evidence="1" id="KW-0732">Signal</keyword>
<dbReference type="EMBL" id="GBXM01026564">
    <property type="protein sequence ID" value="JAH82013.1"/>
    <property type="molecule type" value="Transcribed_RNA"/>
</dbReference>
<accession>A0A0E9VXM7</accession>
<proteinExistence type="predicted"/>
<dbReference type="AlphaFoldDB" id="A0A0E9VXM7"/>